<name>A0A679J8F8_VARPD</name>
<evidence type="ECO:0000313" key="1">
    <source>
        <dbReference type="EMBL" id="CAA2105958.1"/>
    </source>
</evidence>
<sequence length="104" mass="10623">MSASARELLGAELDRWVAKAEGKAAPSGFSPSTDWAAGGPIIEREGIHVAPMPAKGSTWCAIAVGRLPVRAGGGTGGGWVEGPTPLAAAMRAYVVARFGYDLSQ</sequence>
<accession>A0A679J8F8</accession>
<proteinExistence type="predicted"/>
<reference evidence="1" key="1">
    <citation type="submission" date="2019-12" db="EMBL/GenBank/DDBJ databases">
        <authorList>
            <person name="Cremers G."/>
        </authorList>
    </citation>
    <scope>NUCLEOTIDE SEQUENCE</scope>
    <source>
        <strain evidence="1">Vvax</strain>
    </source>
</reference>
<dbReference type="RefSeq" id="WP_339091088.1">
    <property type="nucleotide sequence ID" value="NZ_LR743507.1"/>
</dbReference>
<evidence type="ECO:0008006" key="2">
    <source>
        <dbReference type="Google" id="ProtNLM"/>
    </source>
</evidence>
<dbReference type="Pfam" id="PF10765">
    <property type="entry name" value="Phage_P22_NinX"/>
    <property type="match status" value="1"/>
</dbReference>
<dbReference type="AlphaFoldDB" id="A0A679J8F8"/>
<protein>
    <recommendedName>
        <fullName evidence="2">DUF2591 domain-containing protein</fullName>
    </recommendedName>
</protein>
<dbReference type="EMBL" id="LR743507">
    <property type="protein sequence ID" value="CAA2105958.1"/>
    <property type="molecule type" value="Genomic_DNA"/>
</dbReference>
<dbReference type="InterPro" id="IPR019701">
    <property type="entry name" value="Phage_P22_NinX"/>
</dbReference>
<gene>
    <name evidence="1" type="ORF">VVAX_03511</name>
</gene>
<organism evidence="1">
    <name type="scientific">Variovorax paradoxus</name>
    <dbReference type="NCBI Taxonomy" id="34073"/>
    <lineage>
        <taxon>Bacteria</taxon>
        <taxon>Pseudomonadati</taxon>
        <taxon>Pseudomonadota</taxon>
        <taxon>Betaproteobacteria</taxon>
        <taxon>Burkholderiales</taxon>
        <taxon>Comamonadaceae</taxon>
        <taxon>Variovorax</taxon>
    </lineage>
</organism>